<feature type="compositionally biased region" description="Basic and acidic residues" evidence="1">
    <location>
        <begin position="131"/>
        <end position="148"/>
    </location>
</feature>
<organism evidence="4 5">
    <name type="scientific">Anaerobutyricum hallii</name>
    <dbReference type="NCBI Taxonomy" id="39488"/>
    <lineage>
        <taxon>Bacteria</taxon>
        <taxon>Bacillati</taxon>
        <taxon>Bacillota</taxon>
        <taxon>Clostridia</taxon>
        <taxon>Lachnospirales</taxon>
        <taxon>Lachnospiraceae</taxon>
        <taxon>Anaerobutyricum</taxon>
    </lineage>
</organism>
<dbReference type="InterPro" id="IPR010724">
    <property type="entry name" value="RepA_N"/>
</dbReference>
<dbReference type="Gene3D" id="1.10.10.10">
    <property type="entry name" value="Winged helix-like DNA-binding domain superfamily/Winged helix DNA-binding domain"/>
    <property type="match status" value="1"/>
</dbReference>
<proteinExistence type="predicted"/>
<evidence type="ECO:0000313" key="5">
    <source>
        <dbReference type="Proteomes" id="UP000095390"/>
    </source>
</evidence>
<gene>
    <name evidence="4" type="ORF">ERS852578_02752</name>
</gene>
<reference evidence="4 5" key="1">
    <citation type="submission" date="2015-09" db="EMBL/GenBank/DDBJ databases">
        <authorList>
            <consortium name="Pathogen Informatics"/>
        </authorList>
    </citation>
    <scope>NUCLEOTIDE SEQUENCE [LARGE SCALE GENOMIC DNA]</scope>
    <source>
        <strain evidence="4 5">2789STDY5834966</strain>
    </source>
</reference>
<dbReference type="EMBL" id="CYYC01000048">
    <property type="protein sequence ID" value="CUN18736.1"/>
    <property type="molecule type" value="Genomic_DNA"/>
</dbReference>
<dbReference type="SUPFAM" id="SSF46785">
    <property type="entry name" value="Winged helix' DNA-binding domain"/>
    <property type="match status" value="1"/>
</dbReference>
<dbReference type="Pfam" id="PF19481">
    <property type="entry name" value="DUF6017"/>
    <property type="match status" value="1"/>
</dbReference>
<dbReference type="RefSeq" id="WP_156334020.1">
    <property type="nucleotide sequence ID" value="NZ_CAUDVV010000075.1"/>
</dbReference>
<accession>A0A173UWP6</accession>
<sequence>MRLDYFYNTEGEHFRFYQIPALLLEEEEYRGISDTAKILYGVLLSRLALSRKNSWIEKDTGRLYITYNLKQLVEKLGRSDRTISKAMKQLSEVGLIEKKKRGQGKPDIIYVMNFTAVHKEGAKEIVPEEQMKQDSRMDKMQGNKREETIAETSVTGKEAKRGDSRSEEITILEKRHAREFYRKKIRHQLEYEILMQRHKTDKNIIDAMIEIMANVYISDRDTYKISGEEIPVNEVQNRIKTLNVQHIEYIIECLNRNTREIRKPDNYLLASLYNAPLTIGLYYKAQVQHDFKMENTVV</sequence>
<feature type="region of interest" description="Disordered" evidence="1">
    <location>
        <begin position="131"/>
        <end position="165"/>
    </location>
</feature>
<dbReference type="Proteomes" id="UP000095390">
    <property type="component" value="Unassembled WGS sequence"/>
</dbReference>
<dbReference type="AlphaFoldDB" id="A0A173UWP6"/>
<feature type="domain" description="Replication initiator A N-terminal" evidence="2">
    <location>
        <begin position="15"/>
        <end position="90"/>
    </location>
</feature>
<evidence type="ECO:0000256" key="1">
    <source>
        <dbReference type="SAM" id="MobiDB-lite"/>
    </source>
</evidence>
<name>A0A173UWP6_9FIRM</name>
<dbReference type="Pfam" id="PF06970">
    <property type="entry name" value="RepA_N"/>
    <property type="match status" value="1"/>
</dbReference>
<evidence type="ECO:0000313" key="4">
    <source>
        <dbReference type="EMBL" id="CUN18736.1"/>
    </source>
</evidence>
<protein>
    <submittedName>
        <fullName evidence="4">Replication initiator protein A (RepA) N-terminus</fullName>
    </submittedName>
</protein>
<dbReference type="OrthoDB" id="9803733at2"/>
<dbReference type="InterPro" id="IPR036390">
    <property type="entry name" value="WH_DNA-bd_sf"/>
</dbReference>
<feature type="domain" description="DUF6017" evidence="3">
    <location>
        <begin position="178"/>
        <end position="292"/>
    </location>
</feature>
<evidence type="ECO:0000259" key="2">
    <source>
        <dbReference type="Pfam" id="PF06970"/>
    </source>
</evidence>
<evidence type="ECO:0000259" key="3">
    <source>
        <dbReference type="Pfam" id="PF19481"/>
    </source>
</evidence>
<dbReference type="InterPro" id="IPR046059">
    <property type="entry name" value="DUF6017"/>
</dbReference>
<dbReference type="InterPro" id="IPR036388">
    <property type="entry name" value="WH-like_DNA-bd_sf"/>
</dbReference>